<evidence type="ECO:0000313" key="3">
    <source>
        <dbReference type="Proteomes" id="UP000234681"/>
    </source>
</evidence>
<sequence length="109" mass="12482">MKPAKRPLGNSAWSLFTRSLTSSSTYWPISVSTRVCISWFILLASLWRIRQSAGRKPLWAQLTLAKEGQEGWEGFQPSPGVVKRQRLTWQTYSIRLLTQRLESTRATVS</sequence>
<proteinExistence type="predicted"/>
<protein>
    <submittedName>
        <fullName evidence="2">RCG50450</fullName>
    </submittedName>
</protein>
<organism evidence="2 3">
    <name type="scientific">Rattus norvegicus</name>
    <name type="common">Rat</name>
    <dbReference type="NCBI Taxonomy" id="10116"/>
    <lineage>
        <taxon>Eukaryota</taxon>
        <taxon>Metazoa</taxon>
        <taxon>Chordata</taxon>
        <taxon>Craniata</taxon>
        <taxon>Vertebrata</taxon>
        <taxon>Euteleostomi</taxon>
        <taxon>Mammalia</taxon>
        <taxon>Eutheria</taxon>
        <taxon>Euarchontoglires</taxon>
        <taxon>Glires</taxon>
        <taxon>Rodentia</taxon>
        <taxon>Myomorpha</taxon>
        <taxon>Muroidea</taxon>
        <taxon>Muridae</taxon>
        <taxon>Murinae</taxon>
        <taxon>Rattus</taxon>
    </lineage>
</organism>
<dbReference type="AlphaFoldDB" id="A6JYS5"/>
<feature type="transmembrane region" description="Helical" evidence="1">
    <location>
        <begin position="26"/>
        <end position="47"/>
    </location>
</feature>
<keyword evidence="1" id="KW-1133">Transmembrane helix</keyword>
<name>A6JYS5_RAT</name>
<keyword evidence="1" id="KW-0812">Transmembrane</keyword>
<gene>
    <name evidence="2" type="ORF">rCG_50450</name>
</gene>
<dbReference type="Proteomes" id="UP000234681">
    <property type="component" value="Chromosome 5"/>
</dbReference>
<evidence type="ECO:0000313" key="2">
    <source>
        <dbReference type="EMBL" id="EDL90428.1"/>
    </source>
</evidence>
<accession>A6JYS5</accession>
<evidence type="ECO:0000256" key="1">
    <source>
        <dbReference type="SAM" id="Phobius"/>
    </source>
</evidence>
<dbReference type="EMBL" id="CH474008">
    <property type="protein sequence ID" value="EDL90428.1"/>
    <property type="molecule type" value="Genomic_DNA"/>
</dbReference>
<reference evidence="2 3" key="1">
    <citation type="submission" date="2005-09" db="EMBL/GenBank/DDBJ databases">
        <authorList>
            <person name="Mural R.J."/>
            <person name="Li P.W."/>
            <person name="Adams M.D."/>
            <person name="Amanatides P.G."/>
            <person name="Baden-Tillson H."/>
            <person name="Barnstead M."/>
            <person name="Chin S.H."/>
            <person name="Dew I."/>
            <person name="Evans C.A."/>
            <person name="Ferriera S."/>
            <person name="Flanigan M."/>
            <person name="Fosler C."/>
            <person name="Glodek A."/>
            <person name="Gu Z."/>
            <person name="Holt R.A."/>
            <person name="Jennings D."/>
            <person name="Kraft C.L."/>
            <person name="Lu F."/>
            <person name="Nguyen T."/>
            <person name="Nusskern D.R."/>
            <person name="Pfannkoch C.M."/>
            <person name="Sitter C."/>
            <person name="Sutton G.G."/>
            <person name="Venter J.C."/>
            <person name="Wang Z."/>
            <person name="Woodage T."/>
            <person name="Zheng X.H."/>
            <person name="Zhong F."/>
        </authorList>
    </citation>
    <scope>NUCLEOTIDE SEQUENCE [LARGE SCALE GENOMIC DNA]</scope>
    <source>
        <strain>BN</strain>
        <strain evidence="3">Sprague-Dawley</strain>
    </source>
</reference>
<keyword evidence="1" id="KW-0472">Membrane</keyword>